<name>A0ABN9U4N7_9DINO</name>
<feature type="region of interest" description="Disordered" evidence="2">
    <location>
        <begin position="236"/>
        <end position="317"/>
    </location>
</feature>
<gene>
    <name evidence="3" type="ORF">PCOR1329_LOCUS45187</name>
</gene>
<dbReference type="EMBL" id="CAUYUJ010015430">
    <property type="protein sequence ID" value="CAK0853840.1"/>
    <property type="molecule type" value="Genomic_DNA"/>
</dbReference>
<feature type="coiled-coil region" evidence="1">
    <location>
        <begin position="122"/>
        <end position="185"/>
    </location>
</feature>
<evidence type="ECO:0000313" key="4">
    <source>
        <dbReference type="Proteomes" id="UP001189429"/>
    </source>
</evidence>
<evidence type="ECO:0000313" key="3">
    <source>
        <dbReference type="EMBL" id="CAK0853840.1"/>
    </source>
</evidence>
<feature type="region of interest" description="Disordered" evidence="2">
    <location>
        <begin position="192"/>
        <end position="218"/>
    </location>
</feature>
<sequence>MKLLGLEPEDIIPPSSLTVSTQIPDEERANKLRQKKQEALTRLREDRVKRLQGYLSTMSDAEATRYGRFVGDGVCHVRPEDLPDDQVLGDSSGEDIFASSKRLYAKIKAEQQRKAKSVAMGFLQQKQRSEDADAKLRELEIRMGGFKKEQKDRIKAIKKEAEARRDKCQANLAKSAQEREEYEARKMEEWAAASGRREGREEGSSAEHHARKIAAAEQTRRAAFMRAADMERRAIQRTLGEKTDAVEQRLAERLTTQQEELERRSKERHEKFQQRRLYLLNRTEDFVGGGEARRSQRLRGKAGQRQPGEQRDGEGKG</sequence>
<comment type="caution">
    <text evidence="3">The sequence shown here is derived from an EMBL/GenBank/DDBJ whole genome shotgun (WGS) entry which is preliminary data.</text>
</comment>
<organism evidence="3 4">
    <name type="scientific">Prorocentrum cordatum</name>
    <dbReference type="NCBI Taxonomy" id="2364126"/>
    <lineage>
        <taxon>Eukaryota</taxon>
        <taxon>Sar</taxon>
        <taxon>Alveolata</taxon>
        <taxon>Dinophyceae</taxon>
        <taxon>Prorocentrales</taxon>
        <taxon>Prorocentraceae</taxon>
        <taxon>Prorocentrum</taxon>
    </lineage>
</organism>
<dbReference type="Proteomes" id="UP001189429">
    <property type="component" value="Unassembled WGS sequence"/>
</dbReference>
<evidence type="ECO:0000256" key="1">
    <source>
        <dbReference type="SAM" id="Coils"/>
    </source>
</evidence>
<feature type="compositionally biased region" description="Basic and acidic residues" evidence="2">
    <location>
        <begin position="260"/>
        <end position="273"/>
    </location>
</feature>
<feature type="compositionally biased region" description="Basic and acidic residues" evidence="2">
    <location>
        <begin position="308"/>
        <end position="317"/>
    </location>
</feature>
<feature type="compositionally biased region" description="Basic and acidic residues" evidence="2">
    <location>
        <begin position="236"/>
        <end position="252"/>
    </location>
</feature>
<proteinExistence type="predicted"/>
<feature type="compositionally biased region" description="Basic and acidic residues" evidence="2">
    <location>
        <begin position="192"/>
        <end position="208"/>
    </location>
</feature>
<protein>
    <submittedName>
        <fullName evidence="3">Uncharacterized protein</fullName>
    </submittedName>
</protein>
<keyword evidence="4" id="KW-1185">Reference proteome</keyword>
<keyword evidence="1" id="KW-0175">Coiled coil</keyword>
<accession>A0ABN9U4N7</accession>
<reference evidence="3" key="1">
    <citation type="submission" date="2023-10" db="EMBL/GenBank/DDBJ databases">
        <authorList>
            <person name="Chen Y."/>
            <person name="Shah S."/>
            <person name="Dougan E. K."/>
            <person name="Thang M."/>
            <person name="Chan C."/>
        </authorList>
    </citation>
    <scope>NUCLEOTIDE SEQUENCE [LARGE SCALE GENOMIC DNA]</scope>
</reference>
<evidence type="ECO:0000256" key="2">
    <source>
        <dbReference type="SAM" id="MobiDB-lite"/>
    </source>
</evidence>